<dbReference type="RefSeq" id="WP_264795785.1">
    <property type="nucleotide sequence ID" value="NZ_BRVS01000008.1"/>
</dbReference>
<dbReference type="Pfam" id="PF02770">
    <property type="entry name" value="Acyl-CoA_dh_M"/>
    <property type="match status" value="1"/>
</dbReference>
<dbReference type="InterPro" id="IPR006091">
    <property type="entry name" value="Acyl-CoA_Oxase/DH_mid-dom"/>
</dbReference>
<evidence type="ECO:0000259" key="2">
    <source>
        <dbReference type="Pfam" id="PF02770"/>
    </source>
</evidence>
<dbReference type="Proteomes" id="UP001209654">
    <property type="component" value="Unassembled WGS sequence"/>
</dbReference>
<feature type="domain" description="Acyl-CoA oxidase/dehydrogenase middle" evidence="2">
    <location>
        <begin position="112"/>
        <end position="185"/>
    </location>
</feature>
<name>A0ABQ5MUR0_9MICC</name>
<keyword evidence="1" id="KW-0472">Membrane</keyword>
<comment type="caution">
    <text evidence="3">The sequence shown here is derived from an EMBL/GenBank/DDBJ whole genome shotgun (WGS) entry which is preliminary data.</text>
</comment>
<feature type="transmembrane region" description="Helical" evidence="1">
    <location>
        <begin position="203"/>
        <end position="222"/>
    </location>
</feature>
<dbReference type="InterPro" id="IPR009100">
    <property type="entry name" value="AcylCoA_DH/oxidase_NM_dom_sf"/>
</dbReference>
<gene>
    <name evidence="3" type="ORF">AHIS1636_21190</name>
</gene>
<dbReference type="EMBL" id="BRVS01000008">
    <property type="protein sequence ID" value="GLB67679.1"/>
    <property type="molecule type" value="Genomic_DNA"/>
</dbReference>
<dbReference type="Gene3D" id="2.40.110.10">
    <property type="entry name" value="Butyryl-CoA Dehydrogenase, subunit A, domain 2"/>
    <property type="match status" value="1"/>
</dbReference>
<evidence type="ECO:0000313" key="3">
    <source>
        <dbReference type="EMBL" id="GLB67679.1"/>
    </source>
</evidence>
<dbReference type="SUPFAM" id="SSF56645">
    <property type="entry name" value="Acyl-CoA dehydrogenase NM domain-like"/>
    <property type="match status" value="1"/>
</dbReference>
<sequence length="341" mass="35271">MRHAFGARPAAQHAWGAAGPLLAAAADCSGDPKPVLDVLRGNRLPVPLPGAGGTLALWELLAALAAADLAAARTVEPHLDAAAILDQAGEALPAGTAWGVFAAESAAERLEATDDGGTPGWVLTGTKPWCSLAGELDAAVLTAHVPGGRRAFAVDLRQEGVRPVESAWTSHGLRQLPSGPVRFERAAARPVGGTDWYLTRPGFAWGGIGVAACWFGGAVGLFRTLEAAARRREPDQLALAWLGEADRLLAAGAVALEAAAGLVDRDRAGAAAAHRVRGQIAGLCARMIDICGQALGPGPLAFDEEHARRVADLTLYIRQHHAARDDAALGRLVLAEDGSSW</sequence>
<keyword evidence="1" id="KW-0812">Transmembrane</keyword>
<keyword evidence="1" id="KW-1133">Transmembrane helix</keyword>
<evidence type="ECO:0000313" key="4">
    <source>
        <dbReference type="Proteomes" id="UP001209654"/>
    </source>
</evidence>
<dbReference type="InterPro" id="IPR046373">
    <property type="entry name" value="Acyl-CoA_Oxase/DH_mid-dom_sf"/>
</dbReference>
<reference evidence="3 4" key="1">
    <citation type="journal article" date="2023" name="Int. J. Syst. Evol. Microbiol.">
        <title>Arthrobacter mangrovi sp. nov., an actinobacterium isolated from the rhizosphere of a mangrove.</title>
        <authorList>
            <person name="Hamada M."/>
            <person name="Saitou S."/>
            <person name="Enomoto N."/>
            <person name="Nanri K."/>
            <person name="Hidaka K."/>
            <person name="Miura T."/>
            <person name="Tamura T."/>
        </authorList>
    </citation>
    <scope>NUCLEOTIDE SEQUENCE [LARGE SCALE GENOMIC DNA]</scope>
    <source>
        <strain evidence="3 4">NBRC 112813</strain>
    </source>
</reference>
<protein>
    <submittedName>
        <fullName evidence="3">Dehydrogenase</fullName>
    </submittedName>
</protein>
<organism evidence="3 4">
    <name type="scientific">Arthrobacter mangrovi</name>
    <dbReference type="NCBI Taxonomy" id="2966350"/>
    <lineage>
        <taxon>Bacteria</taxon>
        <taxon>Bacillati</taxon>
        <taxon>Actinomycetota</taxon>
        <taxon>Actinomycetes</taxon>
        <taxon>Micrococcales</taxon>
        <taxon>Micrococcaceae</taxon>
        <taxon>Arthrobacter</taxon>
    </lineage>
</organism>
<evidence type="ECO:0000256" key="1">
    <source>
        <dbReference type="SAM" id="Phobius"/>
    </source>
</evidence>
<proteinExistence type="predicted"/>
<keyword evidence="4" id="KW-1185">Reference proteome</keyword>
<accession>A0ABQ5MUR0</accession>